<evidence type="ECO:0000313" key="3">
    <source>
        <dbReference type="Proteomes" id="UP000672039"/>
    </source>
</evidence>
<reference evidence="2 3" key="1">
    <citation type="submission" date="2021-04" db="EMBL/GenBank/DDBJ databases">
        <title>Genomics, taxonomy and metabolism of representatives of sulfur bacteria of the genus Thiothrix: Thiothrix fructosivorans QT, Thiothrix unzii A1T and three new species, Thiothrix subterranea sp. nov., Thiothrix litoralis sp. nov. and 'Candidatus Thiothrix anitrata' sp. nov.</title>
        <authorList>
            <person name="Ravin N.V."/>
            <person name="Smolyakov D."/>
            <person name="Rudenko T.S."/>
            <person name="Mardanov A.V."/>
            <person name="Beletsky A.V."/>
            <person name="Markov N.D."/>
            <person name="Fomenkov A.I."/>
            <person name="Roberts R.J."/>
            <person name="Karnachuk O.V."/>
            <person name="Novikov A."/>
            <person name="Grabovich M.Y."/>
        </authorList>
    </citation>
    <scope>NUCLEOTIDE SEQUENCE [LARGE SCALE GENOMIC DNA]</scope>
    <source>
        <strain evidence="2 3">AS</strain>
    </source>
</reference>
<organism evidence="2 3">
    <name type="scientific">Thiothrix litoralis</name>
    <dbReference type="NCBI Taxonomy" id="2891210"/>
    <lineage>
        <taxon>Bacteria</taxon>
        <taxon>Pseudomonadati</taxon>
        <taxon>Pseudomonadota</taxon>
        <taxon>Gammaproteobacteria</taxon>
        <taxon>Thiotrichales</taxon>
        <taxon>Thiotrichaceae</taxon>
        <taxon>Thiothrix</taxon>
    </lineage>
</organism>
<feature type="transmembrane region" description="Helical" evidence="1">
    <location>
        <begin position="29"/>
        <end position="54"/>
    </location>
</feature>
<protein>
    <submittedName>
        <fullName evidence="2">Uncharacterized protein</fullName>
    </submittedName>
</protein>
<proteinExistence type="predicted"/>
<gene>
    <name evidence="2" type="ORF">J9253_13710</name>
</gene>
<name>A0ABX7WVV0_9GAMM</name>
<keyword evidence="1" id="KW-0812">Transmembrane</keyword>
<evidence type="ECO:0000313" key="2">
    <source>
        <dbReference type="EMBL" id="QTR45060.1"/>
    </source>
</evidence>
<keyword evidence="3" id="KW-1185">Reference proteome</keyword>
<accession>A0ABX7WVV0</accession>
<feature type="transmembrane region" description="Helical" evidence="1">
    <location>
        <begin position="5"/>
        <end position="23"/>
    </location>
</feature>
<dbReference type="EMBL" id="CP072801">
    <property type="protein sequence ID" value="QTR45060.1"/>
    <property type="molecule type" value="Genomic_DNA"/>
</dbReference>
<sequence>MIDRAIGVSGLALTIVFGLWSIAPTRFPLIPAWVTFTGVGFGIFLLGLAIGLLISNKRSTSETQLSQQPNLMLSMIGAGVFDPDATDMRGVWTGIGINAKIWNTGASSVATEWLLFVIPENETPVIAQLTEIPDSLRVSGSINSTVIRASESLESKTKDMPVGTTPVEGTLLFYVAMRREIILKPSTRLELIVKDINGKETKVTKVMGDWIHR</sequence>
<keyword evidence="1" id="KW-1133">Transmembrane helix</keyword>
<evidence type="ECO:0000256" key="1">
    <source>
        <dbReference type="SAM" id="Phobius"/>
    </source>
</evidence>
<dbReference type="RefSeq" id="WP_210221491.1">
    <property type="nucleotide sequence ID" value="NZ_CP072801.1"/>
</dbReference>
<dbReference type="Proteomes" id="UP000672039">
    <property type="component" value="Chromosome"/>
</dbReference>
<keyword evidence="1" id="KW-0472">Membrane</keyword>